<dbReference type="PROSITE" id="PS51257">
    <property type="entry name" value="PROKAR_LIPOPROTEIN"/>
    <property type="match status" value="1"/>
</dbReference>
<keyword evidence="2" id="KW-0732">Signal</keyword>
<accession>A0A839Z541</accession>
<protein>
    <recommendedName>
        <fullName evidence="5">Secreted protein</fullName>
    </recommendedName>
</protein>
<evidence type="ECO:0008006" key="5">
    <source>
        <dbReference type="Google" id="ProtNLM"/>
    </source>
</evidence>
<reference evidence="3 4" key="1">
    <citation type="submission" date="2020-08" db="EMBL/GenBank/DDBJ databases">
        <title>Genomic Encyclopedia of Type Strains, Phase IV (KMG-IV): sequencing the most valuable type-strain genomes for metagenomic binning, comparative biology and taxonomic classification.</title>
        <authorList>
            <person name="Goeker M."/>
        </authorList>
    </citation>
    <scope>NUCLEOTIDE SEQUENCE [LARGE SCALE GENOMIC DNA]</scope>
    <source>
        <strain evidence="3 4">DSM 24194</strain>
    </source>
</reference>
<dbReference type="AlphaFoldDB" id="A0A839Z541"/>
<feature type="signal peptide" evidence="2">
    <location>
        <begin position="1"/>
        <end position="20"/>
    </location>
</feature>
<feature type="region of interest" description="Disordered" evidence="1">
    <location>
        <begin position="51"/>
        <end position="72"/>
    </location>
</feature>
<comment type="caution">
    <text evidence="3">The sequence shown here is derived from an EMBL/GenBank/DDBJ whole genome shotgun (WGS) entry which is preliminary data.</text>
</comment>
<evidence type="ECO:0000313" key="3">
    <source>
        <dbReference type="EMBL" id="MBB3764732.1"/>
    </source>
</evidence>
<feature type="chain" id="PRO_5032740526" description="Secreted protein" evidence="2">
    <location>
        <begin position="21"/>
        <end position="72"/>
    </location>
</feature>
<proteinExistence type="predicted"/>
<name>A0A839Z541_9SPHN</name>
<evidence type="ECO:0000313" key="4">
    <source>
        <dbReference type="Proteomes" id="UP000578569"/>
    </source>
</evidence>
<evidence type="ECO:0000256" key="1">
    <source>
        <dbReference type="SAM" id="MobiDB-lite"/>
    </source>
</evidence>
<keyword evidence="4" id="KW-1185">Reference proteome</keyword>
<dbReference type="RefSeq" id="WP_183934107.1">
    <property type="nucleotide sequence ID" value="NZ_JACICF010000002.1"/>
</dbReference>
<feature type="compositionally biased region" description="Acidic residues" evidence="1">
    <location>
        <begin position="58"/>
        <end position="72"/>
    </location>
</feature>
<dbReference type="Proteomes" id="UP000578569">
    <property type="component" value="Unassembled WGS sequence"/>
</dbReference>
<evidence type="ECO:0000256" key="2">
    <source>
        <dbReference type="SAM" id="SignalP"/>
    </source>
</evidence>
<dbReference type="EMBL" id="JACICF010000002">
    <property type="protein sequence ID" value="MBB3764732.1"/>
    <property type="molecule type" value="Genomic_DNA"/>
</dbReference>
<gene>
    <name evidence="3" type="ORF">FHS50_001794</name>
</gene>
<organism evidence="3 4">
    <name type="scientific">Sphingomicrobium lutaoense</name>
    <dbReference type="NCBI Taxonomy" id="515949"/>
    <lineage>
        <taxon>Bacteria</taxon>
        <taxon>Pseudomonadati</taxon>
        <taxon>Pseudomonadota</taxon>
        <taxon>Alphaproteobacteria</taxon>
        <taxon>Sphingomonadales</taxon>
        <taxon>Sphingomonadaceae</taxon>
        <taxon>Sphingomicrobium</taxon>
    </lineage>
</organism>
<sequence>MHKKLMIAAAPLLLLTACDGVDTDTDTAIDTTPDTIDQGMVEESGPLVNEVPAATADGDSDDGVADPDAIVE</sequence>